<dbReference type="GO" id="GO:0004115">
    <property type="term" value="F:3',5'-cyclic-AMP phosphodiesterase activity"/>
    <property type="evidence" value="ECO:0007669"/>
    <property type="project" value="UniProtKB-EC"/>
</dbReference>
<evidence type="ECO:0000256" key="5">
    <source>
        <dbReference type="ARBA" id="ARBA00023149"/>
    </source>
</evidence>
<dbReference type="GO" id="GO:0006198">
    <property type="term" value="P:cAMP catabolic process"/>
    <property type="evidence" value="ECO:0007669"/>
    <property type="project" value="UniProtKB-UniPathway"/>
</dbReference>
<dbReference type="GO" id="GO:0007165">
    <property type="term" value="P:signal transduction"/>
    <property type="evidence" value="ECO:0007669"/>
    <property type="project" value="InterPro"/>
</dbReference>
<dbReference type="UniPathway" id="UPA00762">
    <property type="reaction ID" value="UER00747"/>
</dbReference>
<feature type="binding site" evidence="8">
    <location>
        <position position="532"/>
    </location>
    <ligand>
        <name>AMP</name>
        <dbReference type="ChEBI" id="CHEBI:456215"/>
    </ligand>
</feature>
<evidence type="ECO:0000313" key="13">
    <source>
        <dbReference type="Ensembl" id="ENSCCRP00000007760.2"/>
    </source>
</evidence>
<evidence type="ECO:0000256" key="6">
    <source>
        <dbReference type="ARBA" id="ARBA00033681"/>
    </source>
</evidence>
<dbReference type="FunFam" id="1.10.1300.10:FF:000001">
    <property type="entry name" value="Phosphodiesterase"/>
    <property type="match status" value="1"/>
</dbReference>
<feature type="compositionally biased region" description="Acidic residues" evidence="11">
    <location>
        <begin position="656"/>
        <end position="671"/>
    </location>
</feature>
<dbReference type="GeneTree" id="ENSGT00940000164492"/>
<name>A0A8C0YII2_CYPCA</name>
<feature type="binding site" evidence="8">
    <location>
        <position position="583"/>
    </location>
    <ligand>
        <name>AMP</name>
        <dbReference type="ChEBI" id="CHEBI:456215"/>
    </ligand>
</feature>
<keyword evidence="3 9" id="KW-0479">Metal-binding</keyword>
<feature type="binding site" evidence="9">
    <location>
        <position position="532"/>
    </location>
    <ligand>
        <name>Zn(2+)</name>
        <dbReference type="ChEBI" id="CHEBI:29105"/>
        <label>1</label>
    </ligand>
</feature>
<evidence type="ECO:0000259" key="12">
    <source>
        <dbReference type="PROSITE" id="PS51845"/>
    </source>
</evidence>
<comment type="pathway">
    <text evidence="1">Purine metabolism; 3',5'-cyclic AMP degradation; AMP from 3',5'-cyclic AMP: step 1/1.</text>
</comment>
<dbReference type="InterPro" id="IPR002073">
    <property type="entry name" value="PDEase_catalytic_dom"/>
</dbReference>
<comment type="catalytic activity">
    <reaction evidence="6">
        <text>3',5'-cyclic AMP + H2O = AMP + H(+)</text>
        <dbReference type="Rhea" id="RHEA:25277"/>
        <dbReference type="ChEBI" id="CHEBI:15377"/>
        <dbReference type="ChEBI" id="CHEBI:15378"/>
        <dbReference type="ChEBI" id="CHEBI:58165"/>
        <dbReference type="ChEBI" id="CHEBI:456215"/>
        <dbReference type="EC" id="3.1.4.53"/>
    </reaction>
    <physiologicalReaction direction="left-to-right" evidence="6">
        <dbReference type="Rhea" id="RHEA:25278"/>
    </physiologicalReaction>
</comment>
<keyword evidence="5" id="KW-0114">cAMP</keyword>
<keyword evidence="14" id="KW-1185">Reference proteome</keyword>
<feature type="region of interest" description="Disordered" evidence="11">
    <location>
        <begin position="622"/>
        <end position="717"/>
    </location>
</feature>
<evidence type="ECO:0000313" key="14">
    <source>
        <dbReference type="Proteomes" id="UP001108240"/>
    </source>
</evidence>
<dbReference type="PRINTS" id="PR00387">
    <property type="entry name" value="PDIESTERASE1"/>
</dbReference>
<dbReference type="InterPro" id="IPR023174">
    <property type="entry name" value="PDEase_CS"/>
</dbReference>
<comment type="similarity">
    <text evidence="2">Belongs to the cyclic nucleotide phosphodiesterase family. PDE4 subfamily.</text>
</comment>
<feature type="compositionally biased region" description="Basic and acidic residues" evidence="11">
    <location>
        <begin position="672"/>
        <end position="684"/>
    </location>
</feature>
<dbReference type="CDD" id="cd00077">
    <property type="entry name" value="HDc"/>
    <property type="match status" value="1"/>
</dbReference>
<evidence type="ECO:0000256" key="8">
    <source>
        <dbReference type="PIRSR" id="PIRSR623088-2"/>
    </source>
</evidence>
<organism evidence="13 14">
    <name type="scientific">Cyprinus carpio carpio</name>
    <dbReference type="NCBI Taxonomy" id="630221"/>
    <lineage>
        <taxon>Eukaryota</taxon>
        <taxon>Metazoa</taxon>
        <taxon>Chordata</taxon>
        <taxon>Craniata</taxon>
        <taxon>Vertebrata</taxon>
        <taxon>Euteleostomi</taxon>
        <taxon>Actinopterygii</taxon>
        <taxon>Neopterygii</taxon>
        <taxon>Teleostei</taxon>
        <taxon>Ostariophysi</taxon>
        <taxon>Cypriniformes</taxon>
        <taxon>Cyprinidae</taxon>
        <taxon>Cyprininae</taxon>
        <taxon>Cyprinus</taxon>
    </lineage>
</organism>
<dbReference type="InterPro" id="IPR003607">
    <property type="entry name" value="HD/PDEase_dom"/>
</dbReference>
<comment type="cofactor">
    <cofactor evidence="10">
        <name>a divalent metal cation</name>
        <dbReference type="ChEBI" id="CHEBI:60240"/>
    </cofactor>
    <text evidence="10">Binds 2 divalent metal cations per subunit. Site 1 may preferentially bind zinc ions, while site 2 has a preference for magnesium and/or manganese ions.</text>
</comment>
<dbReference type="Pfam" id="PF00233">
    <property type="entry name" value="PDEase_I"/>
    <property type="match status" value="1"/>
</dbReference>
<evidence type="ECO:0000256" key="7">
    <source>
        <dbReference type="PIRSR" id="PIRSR623088-1"/>
    </source>
</evidence>
<feature type="compositionally biased region" description="Polar residues" evidence="11">
    <location>
        <begin position="706"/>
        <end position="717"/>
    </location>
</feature>
<evidence type="ECO:0000256" key="10">
    <source>
        <dbReference type="RuleBase" id="RU363067"/>
    </source>
</evidence>
<evidence type="ECO:0000256" key="4">
    <source>
        <dbReference type="ARBA" id="ARBA00022801"/>
    </source>
</evidence>
<dbReference type="Proteomes" id="UP001108240">
    <property type="component" value="Unplaced"/>
</dbReference>
<feature type="binding site" evidence="8">
    <location>
        <position position="415"/>
    </location>
    <ligand>
        <name>AMP</name>
        <dbReference type="ChEBI" id="CHEBI:456215"/>
    </ligand>
</feature>
<accession>A0A8C0YII2</accession>
<evidence type="ECO:0000256" key="3">
    <source>
        <dbReference type="ARBA" id="ARBA00022723"/>
    </source>
</evidence>
<feature type="active site" description="Proton donor" evidence="7">
    <location>
        <position position="374"/>
    </location>
</feature>
<dbReference type="PROSITE" id="PS51845">
    <property type="entry name" value="PDEASE_I_2"/>
    <property type="match status" value="1"/>
</dbReference>
<keyword evidence="4 10" id="KW-0378">Hydrolase</keyword>
<feature type="domain" description="PDEase" evidence="12">
    <location>
        <begin position="298"/>
        <end position="627"/>
    </location>
</feature>
<reference evidence="13" key="1">
    <citation type="submission" date="2025-08" db="UniProtKB">
        <authorList>
            <consortium name="Ensembl"/>
        </authorList>
    </citation>
    <scope>IDENTIFICATION</scope>
</reference>
<protein>
    <recommendedName>
        <fullName evidence="10">Phosphodiesterase</fullName>
        <ecNumber evidence="10">3.1.4.-</ecNumber>
    </recommendedName>
</protein>
<feature type="binding site" evidence="9">
    <location>
        <position position="415"/>
    </location>
    <ligand>
        <name>Zn(2+)</name>
        <dbReference type="ChEBI" id="CHEBI:29105"/>
        <label>2</label>
    </ligand>
</feature>
<dbReference type="Ensembl" id="ENSCCRT00000008528.2">
    <property type="protein sequence ID" value="ENSCCRP00000007760.2"/>
    <property type="gene ID" value="ENSCCRG00000004563.2"/>
</dbReference>
<dbReference type="SMART" id="SM00471">
    <property type="entry name" value="HDc"/>
    <property type="match status" value="1"/>
</dbReference>
<feature type="binding site" evidence="9">
    <location>
        <position position="415"/>
    </location>
    <ligand>
        <name>Zn(2+)</name>
        <dbReference type="ChEBI" id="CHEBI:29105"/>
        <label>1</label>
    </ligand>
</feature>
<feature type="binding site" evidence="9">
    <location>
        <position position="378"/>
    </location>
    <ligand>
        <name>Zn(2+)</name>
        <dbReference type="ChEBI" id="CHEBI:29105"/>
        <label>1</label>
    </ligand>
</feature>
<dbReference type="InterPro" id="IPR036971">
    <property type="entry name" value="PDEase_catalytic_dom_sf"/>
</dbReference>
<dbReference type="EC" id="3.1.4.-" evidence="10"/>
<evidence type="ECO:0000256" key="2">
    <source>
        <dbReference type="ARBA" id="ARBA00009517"/>
    </source>
</evidence>
<feature type="binding site" evidence="9">
    <location>
        <position position="414"/>
    </location>
    <ligand>
        <name>Zn(2+)</name>
        <dbReference type="ChEBI" id="CHEBI:29105"/>
        <label>1</label>
    </ligand>
</feature>
<dbReference type="AlphaFoldDB" id="A0A8C0YII2"/>
<dbReference type="PROSITE" id="PS00126">
    <property type="entry name" value="PDEASE_I_1"/>
    <property type="match status" value="1"/>
</dbReference>
<sequence length="717" mass="80765">MENMRRNDSLVSNILELQPKTSNAVRRRFSGPLLLPPLARRHSALDGKKLKDLEALYKSALACADVQKETDFDVENGLSIGRSPLDPSPSSGLVLQANSQRRESFLYRSDSDFDLSPKTMSRNSSTASELHGEDMIVTPFAQVLASLRTVRGNVAALTHMQDRNNKRLSGTNPQSACKTSLSDEASQKLAVETLEELDWCLDQLETLQTRHSVSEMASNKFKRMLNRELTQLSGTSRSGNQVSEFIASTILQKQNDVEILSAACKEEKKRRPMSQISGVRKLSPTPSLPPTSIPRFGVNTQHESLLAKELEDINRWGIDIFKIAEYSGNRPLTVIMYTVFQERDLLKTFKIPSDTFLTFLMTLEDHYHPDVAYHNNIHAADVVQSTHVLLSTPALEEVFTDLEIMAALFASAIHDVDHPGVSNQFLINTNSELALMYNDASVLENHHLAVGFKLLQEENCDIFHNLSKKQRQSLRQMTIDMVLATDMSKHMNFLADLKTMVETKKVTSLGVLLLDNYSDRIQVLQNMVHCADLSNPTKPLELYREWTDRIMVELFSQGDRERDKGIDISPMCDKHTASVEKTQVGFIDYIVHPLWETWADLVHPDAQDILDTLEDNREWYQSMIPRSPSPTPEEQDSRATLGVGGPAGEKFQFELTLEEEDGELEAEEEQTDADRSRTMTDPRHPQAPPGGVTPILDSSERELDQEMTSVSILQLET</sequence>
<proteinExistence type="inferred from homology"/>
<evidence type="ECO:0000256" key="9">
    <source>
        <dbReference type="PIRSR" id="PIRSR623088-3"/>
    </source>
</evidence>
<feature type="binding site" evidence="8">
    <location>
        <begin position="374"/>
        <end position="378"/>
    </location>
    <ligand>
        <name>AMP</name>
        <dbReference type="ChEBI" id="CHEBI:456215"/>
    </ligand>
</feature>
<reference evidence="13" key="2">
    <citation type="submission" date="2025-09" db="UniProtKB">
        <authorList>
            <consortium name="Ensembl"/>
        </authorList>
    </citation>
    <scope>IDENTIFICATION</scope>
</reference>
<dbReference type="SUPFAM" id="SSF109604">
    <property type="entry name" value="HD-domain/PDEase-like"/>
    <property type="match status" value="1"/>
</dbReference>
<dbReference type="Pfam" id="PF18100">
    <property type="entry name" value="PDE4_UCR"/>
    <property type="match status" value="1"/>
</dbReference>
<dbReference type="PANTHER" id="PTHR11347">
    <property type="entry name" value="CYCLIC NUCLEOTIDE PHOSPHODIESTERASE"/>
    <property type="match status" value="1"/>
</dbReference>
<dbReference type="GO" id="GO:0046872">
    <property type="term" value="F:metal ion binding"/>
    <property type="evidence" value="ECO:0007669"/>
    <property type="project" value="UniProtKB-KW"/>
</dbReference>
<dbReference type="InterPro" id="IPR023088">
    <property type="entry name" value="PDEase"/>
</dbReference>
<dbReference type="InterPro" id="IPR040844">
    <property type="entry name" value="PDE4_UCR"/>
</dbReference>
<evidence type="ECO:0000256" key="11">
    <source>
        <dbReference type="SAM" id="MobiDB-lite"/>
    </source>
</evidence>
<dbReference type="Gene3D" id="1.10.1300.10">
    <property type="entry name" value="3'5'-cyclic nucleotide phosphodiesterase, catalytic domain"/>
    <property type="match status" value="1"/>
</dbReference>
<evidence type="ECO:0000256" key="1">
    <source>
        <dbReference type="ARBA" id="ARBA00004703"/>
    </source>
</evidence>